<accession>A0ABP4X9J7</accession>
<dbReference type="PANTHER" id="PTHR12358">
    <property type="entry name" value="SPHINGOSINE KINASE"/>
    <property type="match status" value="1"/>
</dbReference>
<evidence type="ECO:0000313" key="15">
    <source>
        <dbReference type="Proteomes" id="UP001501475"/>
    </source>
</evidence>
<evidence type="ECO:0000256" key="1">
    <source>
        <dbReference type="ARBA" id="ARBA00001946"/>
    </source>
</evidence>
<dbReference type="Pfam" id="PF19279">
    <property type="entry name" value="YegS_C"/>
    <property type="match status" value="1"/>
</dbReference>
<dbReference type="EMBL" id="BAAAPN010000085">
    <property type="protein sequence ID" value="GAA1771407.1"/>
    <property type="molecule type" value="Genomic_DNA"/>
</dbReference>
<dbReference type="Pfam" id="PF00781">
    <property type="entry name" value="DAGK_cat"/>
    <property type="match status" value="1"/>
</dbReference>
<dbReference type="InterPro" id="IPR005218">
    <property type="entry name" value="Diacylglycerol/lipid_kinase"/>
</dbReference>
<keyword evidence="6" id="KW-0547">Nucleotide-binding</keyword>
<evidence type="ECO:0000256" key="2">
    <source>
        <dbReference type="ARBA" id="ARBA00005983"/>
    </source>
</evidence>
<dbReference type="SUPFAM" id="SSF111331">
    <property type="entry name" value="NAD kinase/diacylglycerol kinase-like"/>
    <property type="match status" value="1"/>
</dbReference>
<keyword evidence="7 14" id="KW-0418">Kinase</keyword>
<reference evidence="15" key="1">
    <citation type="journal article" date="2019" name="Int. J. Syst. Evol. Microbiol.">
        <title>The Global Catalogue of Microorganisms (GCM) 10K type strain sequencing project: providing services to taxonomists for standard genome sequencing and annotation.</title>
        <authorList>
            <consortium name="The Broad Institute Genomics Platform"/>
            <consortium name="The Broad Institute Genome Sequencing Center for Infectious Disease"/>
            <person name="Wu L."/>
            <person name="Ma J."/>
        </authorList>
    </citation>
    <scope>NUCLEOTIDE SEQUENCE [LARGE SCALE GENOMIC DNA]</scope>
    <source>
        <strain evidence="15">JCM 15591</strain>
    </source>
</reference>
<sequence length="305" mass="32655">MSTSPRRIGLVTNPTAGKGQAAAAYPRILAGLRERGHEVVDLAGPSAGVALARAHRATHNGSIDILAVAGGDGMVHLGVNACAQTDVPLLIAALGTGNDIAANLRIPVRDELATLALLDAGTTRTVDLGHVLDDQPRPWFGGVLYAGFDAVVNDRANRWRWPRGQMRYNLAVVRELPTFRPIPYAITVDGTRVETEAMLVLVANATSYGGGMQVAPQARMDDGLFDVMCLDHVSRAEFLRVFPKVFSGAHVDHPAVHLIRGRRVHLEAHGITAWADGEPLRPVPLTAEIVPDALRVFAPDRLDAP</sequence>
<dbReference type="Gene3D" id="3.40.50.10330">
    <property type="entry name" value="Probable inorganic polyphosphate/atp-NAD kinase, domain 1"/>
    <property type="match status" value="1"/>
</dbReference>
<dbReference type="InterPro" id="IPR050187">
    <property type="entry name" value="Lipid_Phosphate_FormReg"/>
</dbReference>
<evidence type="ECO:0000256" key="4">
    <source>
        <dbReference type="ARBA" id="ARBA00022679"/>
    </source>
</evidence>
<keyword evidence="5" id="KW-0479">Metal-binding</keyword>
<organism evidence="14 15">
    <name type="scientific">Nostocoides vanveenii</name>
    <dbReference type="NCBI Taxonomy" id="330835"/>
    <lineage>
        <taxon>Bacteria</taxon>
        <taxon>Bacillati</taxon>
        <taxon>Actinomycetota</taxon>
        <taxon>Actinomycetes</taxon>
        <taxon>Micrococcales</taxon>
        <taxon>Intrasporangiaceae</taxon>
        <taxon>Nostocoides</taxon>
    </lineage>
</organism>
<keyword evidence="10" id="KW-0443">Lipid metabolism</keyword>
<dbReference type="PROSITE" id="PS50146">
    <property type="entry name" value="DAGK"/>
    <property type="match status" value="1"/>
</dbReference>
<keyword evidence="15" id="KW-1185">Reference proteome</keyword>
<evidence type="ECO:0000256" key="6">
    <source>
        <dbReference type="ARBA" id="ARBA00022741"/>
    </source>
</evidence>
<evidence type="ECO:0000256" key="10">
    <source>
        <dbReference type="ARBA" id="ARBA00023098"/>
    </source>
</evidence>
<dbReference type="InterPro" id="IPR017438">
    <property type="entry name" value="ATP-NAD_kinase_N"/>
</dbReference>
<evidence type="ECO:0000259" key="13">
    <source>
        <dbReference type="PROSITE" id="PS50146"/>
    </source>
</evidence>
<comment type="cofactor">
    <cofactor evidence="1">
        <name>Mg(2+)</name>
        <dbReference type="ChEBI" id="CHEBI:18420"/>
    </cofactor>
</comment>
<keyword evidence="4" id="KW-0808">Transferase</keyword>
<dbReference type="PANTHER" id="PTHR12358:SF106">
    <property type="entry name" value="LIPID KINASE YEGS"/>
    <property type="match status" value="1"/>
</dbReference>
<name>A0ABP4X9J7_9MICO</name>
<evidence type="ECO:0000256" key="11">
    <source>
        <dbReference type="ARBA" id="ARBA00023209"/>
    </source>
</evidence>
<dbReference type="InterPro" id="IPR045540">
    <property type="entry name" value="YegS/DAGK_C"/>
</dbReference>
<protein>
    <submittedName>
        <fullName evidence="14">Diacylglycerol kinase</fullName>
    </submittedName>
</protein>
<keyword evidence="8" id="KW-0067">ATP-binding</keyword>
<dbReference type="Proteomes" id="UP001501475">
    <property type="component" value="Unassembled WGS sequence"/>
</dbReference>
<evidence type="ECO:0000256" key="5">
    <source>
        <dbReference type="ARBA" id="ARBA00022723"/>
    </source>
</evidence>
<proteinExistence type="inferred from homology"/>
<feature type="domain" description="DAGKc" evidence="13">
    <location>
        <begin position="3"/>
        <end position="135"/>
    </location>
</feature>
<keyword evidence="12" id="KW-1208">Phospholipid metabolism</keyword>
<dbReference type="InterPro" id="IPR016064">
    <property type="entry name" value="NAD/diacylglycerol_kinase_sf"/>
</dbReference>
<gene>
    <name evidence="14" type="ORF">GCM10009810_31430</name>
</gene>
<evidence type="ECO:0000256" key="12">
    <source>
        <dbReference type="ARBA" id="ARBA00023264"/>
    </source>
</evidence>
<keyword evidence="3" id="KW-0444">Lipid biosynthesis</keyword>
<evidence type="ECO:0000256" key="7">
    <source>
        <dbReference type="ARBA" id="ARBA00022777"/>
    </source>
</evidence>
<comment type="similarity">
    <text evidence="2">Belongs to the diacylglycerol/lipid kinase family.</text>
</comment>
<evidence type="ECO:0000256" key="8">
    <source>
        <dbReference type="ARBA" id="ARBA00022840"/>
    </source>
</evidence>
<dbReference type="NCBIfam" id="TIGR00147">
    <property type="entry name" value="YegS/Rv2252/BmrU family lipid kinase"/>
    <property type="match status" value="1"/>
</dbReference>
<dbReference type="InterPro" id="IPR001206">
    <property type="entry name" value="Diacylglycerol_kinase_cat_dom"/>
</dbReference>
<dbReference type="RefSeq" id="WP_344067899.1">
    <property type="nucleotide sequence ID" value="NZ_BAAAPN010000085.1"/>
</dbReference>
<keyword evidence="11" id="KW-0594">Phospholipid biosynthesis</keyword>
<dbReference type="SMART" id="SM00046">
    <property type="entry name" value="DAGKc"/>
    <property type="match status" value="1"/>
</dbReference>
<evidence type="ECO:0000313" key="14">
    <source>
        <dbReference type="EMBL" id="GAA1771407.1"/>
    </source>
</evidence>
<dbReference type="GO" id="GO:0016301">
    <property type="term" value="F:kinase activity"/>
    <property type="evidence" value="ECO:0007669"/>
    <property type="project" value="UniProtKB-KW"/>
</dbReference>
<evidence type="ECO:0000256" key="3">
    <source>
        <dbReference type="ARBA" id="ARBA00022516"/>
    </source>
</evidence>
<dbReference type="Gene3D" id="2.60.200.40">
    <property type="match status" value="1"/>
</dbReference>
<keyword evidence="9" id="KW-0460">Magnesium</keyword>
<comment type="caution">
    <text evidence="14">The sequence shown here is derived from an EMBL/GenBank/DDBJ whole genome shotgun (WGS) entry which is preliminary data.</text>
</comment>
<evidence type="ECO:0000256" key="9">
    <source>
        <dbReference type="ARBA" id="ARBA00022842"/>
    </source>
</evidence>